<dbReference type="HOGENOM" id="CLU_1053334_0_0_11"/>
<evidence type="ECO:0000313" key="2">
    <source>
        <dbReference type="Proteomes" id="UP000004816"/>
    </source>
</evidence>
<protein>
    <submittedName>
        <fullName evidence="1">Uncharacterized protein</fullName>
    </submittedName>
</protein>
<dbReference type="Proteomes" id="UP000004816">
    <property type="component" value="Unassembled WGS sequence"/>
</dbReference>
<keyword evidence="2" id="KW-1185">Reference proteome</keyword>
<name>E5XQR6_SEGRC</name>
<dbReference type="AlphaFoldDB" id="E5XQR6"/>
<reference evidence="1 2" key="1">
    <citation type="journal article" date="2011" name="Stand. Genomic Sci.">
        <title>High quality draft genome sequence of Segniliparus rugosus CDC 945(T)= (ATCC BAA-974(T)).</title>
        <authorList>
            <person name="Earl A.M."/>
            <person name="Desjardins C.A."/>
            <person name="Fitzgerald M.G."/>
            <person name="Arachchi H.M."/>
            <person name="Zeng Q."/>
            <person name="Mehta T."/>
            <person name="Griggs A."/>
            <person name="Birren B.W."/>
            <person name="Toney N.C."/>
            <person name="Carr J."/>
            <person name="Posey J."/>
            <person name="Butler W.R."/>
        </authorList>
    </citation>
    <scope>NUCLEOTIDE SEQUENCE [LARGE SCALE GENOMIC DNA]</scope>
    <source>
        <strain evidence="2">ATCC BAA-974 / DSM 45345 / CCUG 50838 / CIP 108380 / JCM 13579 / CDC 945</strain>
    </source>
</reference>
<gene>
    <name evidence="1" type="ORF">HMPREF9336_01838</name>
</gene>
<accession>E5XQR6</accession>
<sequence length="285" mass="29393">MSGMRLSRNSLSGGGSAHRWARRGLLAALAFGAPLLTGCAVPALFVAANVADSADGGSAGADGAGGRWRGYLPKAEDFPGDWDVSAEEVLRVGPAGSASPVENLKLVFGAPPQGCALPESLYKVKDHPSVTGTKAPDPGRSDIVSKTLATDIHAVTVEVGPIPEKDSLIATIRGLPEHCGSFQFAKNSSYDSDFQVEGSIKQADPKLGFGEAAGLTFTFAPKISTMYGSSSSSGLGQDLGFAETVYAARIKGVSVVAVSFSFKDPAADAALVLKLFQETAKRMNA</sequence>
<organism evidence="1 2">
    <name type="scientific">Segniliparus rugosus (strain ATCC BAA-974 / DSM 45345 / CCUG 50838 / CIP 108380 / JCM 13579 / CDC 945)</name>
    <dbReference type="NCBI Taxonomy" id="679197"/>
    <lineage>
        <taxon>Bacteria</taxon>
        <taxon>Bacillati</taxon>
        <taxon>Actinomycetota</taxon>
        <taxon>Actinomycetes</taxon>
        <taxon>Mycobacteriales</taxon>
        <taxon>Segniliparaceae</taxon>
        <taxon>Segniliparus</taxon>
    </lineage>
</organism>
<dbReference type="EMBL" id="ACZI02000002">
    <property type="protein sequence ID" value="EFV13327.1"/>
    <property type="molecule type" value="Genomic_DNA"/>
</dbReference>
<evidence type="ECO:0000313" key="1">
    <source>
        <dbReference type="EMBL" id="EFV13327.1"/>
    </source>
</evidence>
<proteinExistence type="predicted"/>
<comment type="caution">
    <text evidence="1">The sequence shown here is derived from an EMBL/GenBank/DDBJ whole genome shotgun (WGS) entry which is preliminary data.</text>
</comment>